<gene>
    <name evidence="2" type="ORF">G6O67_001012</name>
</gene>
<evidence type="ECO:0000313" key="3">
    <source>
        <dbReference type="Proteomes" id="UP000557566"/>
    </source>
</evidence>
<comment type="caution">
    <text evidence="2">The sequence shown here is derived from an EMBL/GenBank/DDBJ whole genome shotgun (WGS) entry which is preliminary data.</text>
</comment>
<feature type="compositionally biased region" description="Acidic residues" evidence="1">
    <location>
        <begin position="58"/>
        <end position="69"/>
    </location>
</feature>
<feature type="region of interest" description="Disordered" evidence="1">
    <location>
        <begin position="55"/>
        <end position="96"/>
    </location>
</feature>
<sequence length="96" mass="11000">MIPDVHLTCIDHLILPDPKRNTGLSIQPSPIRFQSWNHSVAANTTRIQSCQNSYEETFGPEDNDLDYAYDDNHMTNNRRKPSRPTRPAGRKKIKAP</sequence>
<dbReference type="EMBL" id="JAAVMX010000002">
    <property type="protein sequence ID" value="KAF4511802.1"/>
    <property type="molecule type" value="Genomic_DNA"/>
</dbReference>
<dbReference type="AlphaFoldDB" id="A0A8H4V8E8"/>
<protein>
    <submittedName>
        <fullName evidence="2">Uncharacterized protein</fullName>
    </submittedName>
</protein>
<accession>A0A8H4V8E8</accession>
<feature type="compositionally biased region" description="Basic residues" evidence="1">
    <location>
        <begin position="76"/>
        <end position="96"/>
    </location>
</feature>
<keyword evidence="3" id="KW-1185">Reference proteome</keyword>
<dbReference type="Proteomes" id="UP000557566">
    <property type="component" value="Unassembled WGS sequence"/>
</dbReference>
<name>A0A8H4V8E8_9HYPO</name>
<proteinExistence type="predicted"/>
<organism evidence="2 3">
    <name type="scientific">Ophiocordyceps sinensis</name>
    <dbReference type="NCBI Taxonomy" id="72228"/>
    <lineage>
        <taxon>Eukaryota</taxon>
        <taxon>Fungi</taxon>
        <taxon>Dikarya</taxon>
        <taxon>Ascomycota</taxon>
        <taxon>Pezizomycotina</taxon>
        <taxon>Sordariomycetes</taxon>
        <taxon>Hypocreomycetidae</taxon>
        <taxon>Hypocreales</taxon>
        <taxon>Ophiocordycipitaceae</taxon>
        <taxon>Ophiocordyceps</taxon>
    </lineage>
</organism>
<evidence type="ECO:0000313" key="2">
    <source>
        <dbReference type="EMBL" id="KAF4511802.1"/>
    </source>
</evidence>
<reference evidence="2 3" key="1">
    <citation type="journal article" date="2020" name="Genome Biol. Evol.">
        <title>A new high-quality draft genome assembly of the Chinese cordyceps Ophiocordyceps sinensis.</title>
        <authorList>
            <person name="Shu R."/>
            <person name="Zhang J."/>
            <person name="Meng Q."/>
            <person name="Zhang H."/>
            <person name="Zhou G."/>
            <person name="Li M."/>
            <person name="Wu P."/>
            <person name="Zhao Y."/>
            <person name="Chen C."/>
            <person name="Qin Q."/>
        </authorList>
    </citation>
    <scope>NUCLEOTIDE SEQUENCE [LARGE SCALE GENOMIC DNA]</scope>
    <source>
        <strain evidence="2 3">IOZ07</strain>
    </source>
</reference>
<evidence type="ECO:0000256" key="1">
    <source>
        <dbReference type="SAM" id="MobiDB-lite"/>
    </source>
</evidence>